<dbReference type="PANTHER" id="PTHR32305">
    <property type="match status" value="1"/>
</dbReference>
<proteinExistence type="predicted"/>
<dbReference type="NCBIfam" id="TIGR01643">
    <property type="entry name" value="YD_repeat_2x"/>
    <property type="match status" value="3"/>
</dbReference>
<name>A0ABT4DUA6_9BACL</name>
<dbReference type="RefSeq" id="WP_268640799.1">
    <property type="nucleotide sequence ID" value="NZ_JAMDLW010000020.1"/>
</dbReference>
<protein>
    <recommendedName>
        <fullName evidence="3">RHS repeat protein</fullName>
    </recommendedName>
</protein>
<dbReference type="InterPro" id="IPR031325">
    <property type="entry name" value="RHS_repeat"/>
</dbReference>
<feature type="non-terminal residue" evidence="1">
    <location>
        <position position="155"/>
    </location>
</feature>
<evidence type="ECO:0008006" key="3">
    <source>
        <dbReference type="Google" id="ProtNLM"/>
    </source>
</evidence>
<dbReference type="Proteomes" id="UP001207626">
    <property type="component" value="Unassembled WGS sequence"/>
</dbReference>
<gene>
    <name evidence="1" type="ORF">M5X09_14815</name>
</gene>
<evidence type="ECO:0000313" key="1">
    <source>
        <dbReference type="EMBL" id="MCY9520927.1"/>
    </source>
</evidence>
<keyword evidence="2" id="KW-1185">Reference proteome</keyword>
<dbReference type="InterPro" id="IPR006530">
    <property type="entry name" value="YD"/>
</dbReference>
<reference evidence="1 2" key="1">
    <citation type="submission" date="2022-05" db="EMBL/GenBank/DDBJ databases">
        <title>Genome Sequencing of Bee-Associated Microbes.</title>
        <authorList>
            <person name="Dunlap C."/>
        </authorList>
    </citation>
    <scope>NUCLEOTIDE SEQUENCE [LARGE SCALE GENOMIC DNA]</scope>
    <source>
        <strain evidence="1 2">NRRL NRS-1438</strain>
    </source>
</reference>
<feature type="non-terminal residue" evidence="1">
    <location>
        <position position="1"/>
    </location>
</feature>
<dbReference type="InterPro" id="IPR050708">
    <property type="entry name" value="T6SS_VgrG/RHS"/>
</dbReference>
<evidence type="ECO:0000313" key="2">
    <source>
        <dbReference type="Proteomes" id="UP001207626"/>
    </source>
</evidence>
<dbReference type="Pfam" id="PF05593">
    <property type="entry name" value="RHS_repeat"/>
    <property type="match status" value="2"/>
</dbReference>
<comment type="caution">
    <text evidence="1">The sequence shown here is derived from an EMBL/GenBank/DDBJ whole genome shotgun (WGS) entry which is preliminary data.</text>
</comment>
<dbReference type="Gene3D" id="2.180.10.10">
    <property type="entry name" value="RHS repeat-associated core"/>
    <property type="match status" value="1"/>
</dbReference>
<dbReference type="EMBL" id="JAMDLW010000020">
    <property type="protein sequence ID" value="MCY9520927.1"/>
    <property type="molecule type" value="Genomic_DNA"/>
</dbReference>
<accession>A0ABT4DUA6</accession>
<organism evidence="1 2">
    <name type="scientific">Paenibacillus apiarius</name>
    <dbReference type="NCBI Taxonomy" id="46240"/>
    <lineage>
        <taxon>Bacteria</taxon>
        <taxon>Bacillati</taxon>
        <taxon>Bacillota</taxon>
        <taxon>Bacilli</taxon>
        <taxon>Bacillales</taxon>
        <taxon>Paenibacillaceae</taxon>
        <taxon>Paenibacillus</taxon>
    </lineage>
</organism>
<dbReference type="PANTHER" id="PTHR32305:SF15">
    <property type="entry name" value="PROTEIN RHSA-RELATED"/>
    <property type="match status" value="1"/>
</dbReference>
<sequence length="155" mass="17290">QIRIKGDAGDTVVHQEFPSLFLSKQTVHVTNVEGQAESVATQMDYIPAMGLPSKYTDGNGHSTSYTYDKLGRITAEINPDGTQTTIVYDDHANKMFITDPNGLQIEKHFDPLGNLIAETNGRGIATHAYDEHGRVIRKGAFNGTWIEYEYDAWDR</sequence>